<evidence type="ECO:0000259" key="7">
    <source>
        <dbReference type="Pfam" id="PF00590"/>
    </source>
</evidence>
<dbReference type="InterPro" id="IPR052553">
    <property type="entry name" value="CbiG_hydrolase"/>
</dbReference>
<organism evidence="11 12">
    <name type="scientific">Ancylomarina euxinus</name>
    <dbReference type="NCBI Taxonomy" id="2283627"/>
    <lineage>
        <taxon>Bacteria</taxon>
        <taxon>Pseudomonadati</taxon>
        <taxon>Bacteroidota</taxon>
        <taxon>Bacteroidia</taxon>
        <taxon>Marinilabiliales</taxon>
        <taxon>Marinifilaceae</taxon>
        <taxon>Ancylomarina</taxon>
    </lineage>
</organism>
<dbReference type="InterPro" id="IPR036518">
    <property type="entry name" value="CobE/GbiG_C_sf"/>
</dbReference>
<dbReference type="PANTHER" id="PTHR37477">
    <property type="entry name" value="COBALT-PRECORRIN-5A HYDROLASE"/>
    <property type="match status" value="1"/>
</dbReference>
<dbReference type="InterPro" id="IPR002750">
    <property type="entry name" value="CobE/GbiG_C"/>
</dbReference>
<proteinExistence type="inferred from homology"/>
<keyword evidence="3 6" id="KW-0489">Methyltransferase</keyword>
<dbReference type="Pfam" id="PF11761">
    <property type="entry name" value="CbiG_mid"/>
    <property type="match status" value="1"/>
</dbReference>
<dbReference type="SUPFAM" id="SSF159664">
    <property type="entry name" value="CobE/GbiG C-terminal domain-like"/>
    <property type="match status" value="1"/>
</dbReference>
<evidence type="ECO:0000256" key="2">
    <source>
        <dbReference type="ARBA" id="ARBA00005879"/>
    </source>
</evidence>
<dbReference type="InterPro" id="IPR003043">
    <property type="entry name" value="Uropor_MeTrfase_CS"/>
</dbReference>
<protein>
    <submittedName>
        <fullName evidence="11">Precorrin-4 C(11)-methyltransferase</fullName>
        <ecNumber evidence="11">2.1.1.133</ecNumber>
    </submittedName>
</protein>
<evidence type="ECO:0000259" key="10">
    <source>
        <dbReference type="Pfam" id="PF11761"/>
    </source>
</evidence>
<keyword evidence="4 6" id="KW-0808">Transferase</keyword>
<dbReference type="Gene3D" id="3.40.1010.10">
    <property type="entry name" value="Cobalt-precorrin-4 Transmethylase, Domain 1"/>
    <property type="match status" value="1"/>
</dbReference>
<dbReference type="Pfam" id="PF00590">
    <property type="entry name" value="TP_methylase"/>
    <property type="match status" value="1"/>
</dbReference>
<dbReference type="Pfam" id="PF01890">
    <property type="entry name" value="CbiG_C"/>
    <property type="match status" value="1"/>
</dbReference>
<dbReference type="InterPro" id="IPR000878">
    <property type="entry name" value="4pyrrol_Mease"/>
</dbReference>
<name>A0A425XYX0_9BACT</name>
<dbReference type="UniPathway" id="UPA00148"/>
<evidence type="ECO:0000256" key="3">
    <source>
        <dbReference type="ARBA" id="ARBA00022603"/>
    </source>
</evidence>
<dbReference type="OrthoDB" id="9815856at2"/>
<dbReference type="Gene3D" id="3.30.420.180">
    <property type="entry name" value="CobE/GbiG C-terminal domain"/>
    <property type="match status" value="1"/>
</dbReference>
<dbReference type="Proteomes" id="UP000285794">
    <property type="component" value="Unassembled WGS sequence"/>
</dbReference>
<dbReference type="Pfam" id="PF11760">
    <property type="entry name" value="CbiG_N"/>
    <property type="match status" value="1"/>
</dbReference>
<dbReference type="Gene3D" id="3.30.950.10">
    <property type="entry name" value="Methyltransferase, Cobalt-precorrin-4 Transmethylase, Domain 2"/>
    <property type="match status" value="1"/>
</dbReference>
<dbReference type="NCBIfam" id="TIGR01465">
    <property type="entry name" value="cobM_cbiF"/>
    <property type="match status" value="1"/>
</dbReference>
<dbReference type="RefSeq" id="WP_125031443.1">
    <property type="nucleotide sequence ID" value="NZ_JAPXVP010000013.1"/>
</dbReference>
<gene>
    <name evidence="11" type="primary">cobM</name>
    <name evidence="11" type="ORF">DWB61_13650</name>
</gene>
<dbReference type="SUPFAM" id="SSF53790">
    <property type="entry name" value="Tetrapyrrole methylase"/>
    <property type="match status" value="1"/>
</dbReference>
<dbReference type="Gene3D" id="3.40.50.11220">
    <property type="match status" value="1"/>
</dbReference>
<dbReference type="GO" id="GO:0009236">
    <property type="term" value="P:cobalamin biosynthetic process"/>
    <property type="evidence" value="ECO:0007669"/>
    <property type="project" value="UniProtKB-UniPathway"/>
</dbReference>
<feature type="domain" description="CobE/GbiG C-terminal" evidence="8">
    <location>
        <begin position="226"/>
        <end position="349"/>
    </location>
</feature>
<evidence type="ECO:0000313" key="12">
    <source>
        <dbReference type="Proteomes" id="UP000285794"/>
    </source>
</evidence>
<evidence type="ECO:0000259" key="9">
    <source>
        <dbReference type="Pfam" id="PF11760"/>
    </source>
</evidence>
<evidence type="ECO:0000256" key="5">
    <source>
        <dbReference type="ARBA" id="ARBA00022691"/>
    </source>
</evidence>
<dbReference type="InterPro" id="IPR006362">
    <property type="entry name" value="Cbl_synth_CobM/CibF"/>
</dbReference>
<comment type="similarity">
    <text evidence="2 6">Belongs to the precorrin methyltransferase family.</text>
</comment>
<dbReference type="InterPro" id="IPR014777">
    <property type="entry name" value="4pyrrole_Mease_sub1"/>
</dbReference>
<evidence type="ECO:0000256" key="6">
    <source>
        <dbReference type="RuleBase" id="RU003960"/>
    </source>
</evidence>
<dbReference type="GO" id="GO:0032259">
    <property type="term" value="P:methylation"/>
    <property type="evidence" value="ECO:0007669"/>
    <property type="project" value="UniProtKB-KW"/>
</dbReference>
<comment type="caution">
    <text evidence="11">The sequence shown here is derived from an EMBL/GenBank/DDBJ whole genome shotgun (WGS) entry which is preliminary data.</text>
</comment>
<dbReference type="AlphaFoldDB" id="A0A425XYX0"/>
<keyword evidence="12" id="KW-1185">Reference proteome</keyword>
<dbReference type="EMBL" id="QQWG01000015">
    <property type="protein sequence ID" value="RRG20078.1"/>
    <property type="molecule type" value="Genomic_DNA"/>
</dbReference>
<dbReference type="GO" id="GO:0046026">
    <property type="term" value="F:precorrin-4 C11-methyltransferase activity"/>
    <property type="evidence" value="ECO:0007669"/>
    <property type="project" value="UniProtKB-EC"/>
</dbReference>
<dbReference type="PROSITE" id="PS00840">
    <property type="entry name" value="SUMT_2"/>
    <property type="match status" value="1"/>
</dbReference>
<feature type="domain" description="Cobalamin biosynthesis central region" evidence="10">
    <location>
        <begin position="132"/>
        <end position="223"/>
    </location>
</feature>
<evidence type="ECO:0000256" key="1">
    <source>
        <dbReference type="ARBA" id="ARBA00004953"/>
    </source>
</evidence>
<dbReference type="PANTHER" id="PTHR37477:SF1">
    <property type="entry name" value="COBALT-PRECORRIN-5A HYDROLASE"/>
    <property type="match status" value="1"/>
</dbReference>
<accession>A0A425XYX0</accession>
<dbReference type="InterPro" id="IPR038029">
    <property type="entry name" value="GbiG_N_sf"/>
</dbReference>
<dbReference type="InterPro" id="IPR021744">
    <property type="entry name" value="CbiG_N"/>
</dbReference>
<evidence type="ECO:0000313" key="11">
    <source>
        <dbReference type="EMBL" id="RRG20078.1"/>
    </source>
</evidence>
<dbReference type="InterPro" id="IPR035996">
    <property type="entry name" value="4pyrrol_Methylase_sf"/>
</dbReference>
<evidence type="ECO:0000256" key="4">
    <source>
        <dbReference type="ARBA" id="ARBA00022679"/>
    </source>
</evidence>
<dbReference type="SUPFAM" id="SSF159672">
    <property type="entry name" value="CbiG N-terminal domain-like"/>
    <property type="match status" value="1"/>
</dbReference>
<comment type="pathway">
    <text evidence="1">Cofactor biosynthesis; adenosylcobalamin biosynthesis.</text>
</comment>
<dbReference type="InterPro" id="IPR014776">
    <property type="entry name" value="4pyrrole_Mease_sub2"/>
</dbReference>
<reference evidence="11 12" key="1">
    <citation type="submission" date="2018-07" db="EMBL/GenBank/DDBJ databases">
        <title>Draft genome sequence of Ancylomarina sp. M1P.</title>
        <authorList>
            <person name="Yadav S."/>
            <person name="Villanueva L."/>
            <person name="Damste J.S.S."/>
        </authorList>
    </citation>
    <scope>NUCLEOTIDE SEQUENCE [LARGE SCALE GENOMIC DNA]</scope>
    <source>
        <strain evidence="11 12">M1P</strain>
    </source>
</reference>
<dbReference type="CDD" id="cd11641">
    <property type="entry name" value="Precorrin-4_C11-MT"/>
    <property type="match status" value="1"/>
</dbReference>
<evidence type="ECO:0000259" key="8">
    <source>
        <dbReference type="Pfam" id="PF01890"/>
    </source>
</evidence>
<sequence>MDKIAIIINNKQSLEVADTLRKELDHVEIFSVGAYDGTTKIESINNFLEKDFNHYNAFVFIGALGICVRSIAPFIQNKQIDPAIINMDVKGQFVQSVLSGHKGGANHLAKTIANISGGTALITTASDTLNLWALDIIGRKYKWTNEYFNTTENDFIAAFVNGKRTALLLDIKDEGSEQLERTLPDFVEVFYEFSAINPKDFDLIIALTPKLYETTLPVLFFRPKCLHLGTGAQKNINAEEYEAQVLNFLEEQNYSRYSLVAINTVDLKKDEAAYKAMSDKHNLAFNYYEAEALNEIDADLLFSEAAHASTGANNVSEAAALLTSGAKSLLVEKSKHVDSFGKHFTLALAMDVRQERKAGFVTIVGAGPGDPELVSVKGKKLLQNADLILYAGSLVPRRLTEYAKEGCVVRNSASMTLEEQFDMMHEHYKMGHSVVRLHTGDPCIYGAIQEQMNFFDHNQMSYEIVPGISSFQAAAARLKSQFTIPDRIQTIILTRGEGRTAMPEREKLTELAKFQSTICLFLSATLVDQVQADLLAAYPPETPIAVCYKLTWQEEKIWRGKLKDLAKIVKENELTLTTMIVVGEAIDNRKNRSKLYDPTFRHIFREKS</sequence>
<dbReference type="InterPro" id="IPR021745">
    <property type="entry name" value="CbiG_mid"/>
</dbReference>
<feature type="domain" description="Tetrapyrrole methylase" evidence="7">
    <location>
        <begin position="361"/>
        <end position="566"/>
    </location>
</feature>
<dbReference type="EC" id="2.1.1.133" evidence="11"/>
<keyword evidence="5" id="KW-0949">S-adenosyl-L-methionine</keyword>
<feature type="domain" description="Cobalamin synthesis G N-terminal" evidence="9">
    <location>
        <begin position="47"/>
        <end position="127"/>
    </location>
</feature>